<dbReference type="RefSeq" id="WP_368380383.1">
    <property type="nucleotide sequence ID" value="NZ_JBFRYA010000002.1"/>
</dbReference>
<evidence type="ECO:0000259" key="11">
    <source>
        <dbReference type="Pfam" id="PF03007"/>
    </source>
</evidence>
<keyword evidence="7" id="KW-0319">Glycerol metabolism</keyword>
<keyword evidence="5" id="KW-0444">Lipid biosynthesis</keyword>
<keyword evidence="8" id="KW-0443">Lipid metabolism</keyword>
<dbReference type="InterPro" id="IPR045034">
    <property type="entry name" value="O-acyltransferase_WSD1-like"/>
</dbReference>
<protein>
    <recommendedName>
        <fullName evidence="4">diacylglycerol O-acyltransferase</fullName>
        <ecNumber evidence="4">2.3.1.20</ecNumber>
    </recommendedName>
</protein>
<sequence length="464" mass="51065">MEQLTALDSQFLYTQTDDNFTHITVLLNFDGPADETESEVDGAVLCVYLQQKLQHHPIYRRRLMRLPAELDYPYWVDDKDFNHEEHFAVYGLNDPGGWRQLREAVSAIHSQPMDMTRPLWDVTLFTGVHCNGAHRNGFTIAMRLHHVAIDGIGITKLMAYLTSPESPAEALPTAAVLPWKTVAFNAASNRLRNSLKFSRSLYKSRSVISDATKHYLQTKPSERKSVPVCRFNTSVKGEKIFDVTRVNFSELNALRALHRGATVNDVVLAICAGALRRYLAHHAELPSQSLVAWVPVNARSTAGGNNTDSGNSISAFTAPIYTDIADPAARLAKIHAATQRGKADKAGAGLVLDLTKCLPATEQYLFSRALNASSAAASACNLFVSNVPGPAQPIKFAGHQLESMFGLPPLGEGMGLFIATPSYNGSLYFNVISTENILPDIEYFMTCIQASFADYQEKLASRQS</sequence>
<gene>
    <name evidence="13" type="ORF">AB4876_04150</name>
</gene>
<dbReference type="InterPro" id="IPR004255">
    <property type="entry name" value="O-acyltransferase_WSD1_N"/>
</dbReference>
<comment type="catalytic activity">
    <reaction evidence="10">
        <text>an acyl-CoA + a 1,2-diacyl-sn-glycerol = a triacyl-sn-glycerol + CoA</text>
        <dbReference type="Rhea" id="RHEA:10868"/>
        <dbReference type="ChEBI" id="CHEBI:17815"/>
        <dbReference type="ChEBI" id="CHEBI:57287"/>
        <dbReference type="ChEBI" id="CHEBI:58342"/>
        <dbReference type="ChEBI" id="CHEBI:64615"/>
        <dbReference type="EC" id="2.3.1.20"/>
    </reaction>
</comment>
<evidence type="ECO:0000256" key="7">
    <source>
        <dbReference type="ARBA" id="ARBA00022798"/>
    </source>
</evidence>
<evidence type="ECO:0000256" key="9">
    <source>
        <dbReference type="ARBA" id="ARBA00023315"/>
    </source>
</evidence>
<comment type="caution">
    <text evidence="13">The sequence shown here is derived from an EMBL/GenBank/DDBJ whole genome shotgun (WGS) entry which is preliminary data.</text>
</comment>
<evidence type="ECO:0000256" key="10">
    <source>
        <dbReference type="ARBA" id="ARBA00048109"/>
    </source>
</evidence>
<evidence type="ECO:0000256" key="4">
    <source>
        <dbReference type="ARBA" id="ARBA00013244"/>
    </source>
</evidence>
<feature type="domain" description="O-acyltransferase WSD1 C-terminal" evidence="12">
    <location>
        <begin position="310"/>
        <end position="454"/>
    </location>
</feature>
<evidence type="ECO:0000256" key="3">
    <source>
        <dbReference type="ARBA" id="ARBA00009587"/>
    </source>
</evidence>
<comment type="pathway">
    <text evidence="1">Glycerolipid metabolism; triacylglycerol biosynthesis.</text>
</comment>
<dbReference type="Pfam" id="PF03007">
    <property type="entry name" value="WS_DGAT_cat"/>
    <property type="match status" value="1"/>
</dbReference>
<feature type="domain" description="O-acyltransferase WSD1-like N-terminal" evidence="11">
    <location>
        <begin position="4"/>
        <end position="267"/>
    </location>
</feature>
<keyword evidence="14" id="KW-1185">Reference proteome</keyword>
<dbReference type="Proteomes" id="UP001557485">
    <property type="component" value="Unassembled WGS sequence"/>
</dbReference>
<dbReference type="InterPro" id="IPR009721">
    <property type="entry name" value="O-acyltransferase_WSD1_C"/>
</dbReference>
<name>A0ABV3U3K9_9GAMM</name>
<dbReference type="PANTHER" id="PTHR31650">
    <property type="entry name" value="O-ACYLTRANSFERASE (WSD1-LIKE) FAMILY PROTEIN"/>
    <property type="match status" value="1"/>
</dbReference>
<evidence type="ECO:0000256" key="1">
    <source>
        <dbReference type="ARBA" id="ARBA00004771"/>
    </source>
</evidence>
<comment type="similarity">
    <text evidence="3">Belongs to the long-chain O-acyltransferase family.</text>
</comment>
<evidence type="ECO:0000256" key="8">
    <source>
        <dbReference type="ARBA" id="ARBA00023098"/>
    </source>
</evidence>
<dbReference type="Gene3D" id="3.30.559.10">
    <property type="entry name" value="Chloramphenicol acetyltransferase-like domain"/>
    <property type="match status" value="1"/>
</dbReference>
<reference evidence="13 14" key="1">
    <citation type="journal article" date="2011" name="Int. J. Syst. Evol. Microbiol.">
        <title>Zhongshania antarctica gen. nov., sp. nov. and Zhongshania guokunii sp. nov., gammaproteobacteria respectively isolated from coastal attached (fast) ice and surface seawater of the Antarctic.</title>
        <authorList>
            <person name="Li H.J."/>
            <person name="Zhang X.Y."/>
            <person name="Chen C.X."/>
            <person name="Zhang Y.J."/>
            <person name="Gao Z.M."/>
            <person name="Yu Y."/>
            <person name="Chen X.L."/>
            <person name="Chen B."/>
            <person name="Zhang Y.Z."/>
        </authorList>
    </citation>
    <scope>NUCLEOTIDE SEQUENCE [LARGE SCALE GENOMIC DNA]</scope>
    <source>
        <strain evidence="13 14">ZS6-22T</strain>
    </source>
</reference>
<evidence type="ECO:0000256" key="5">
    <source>
        <dbReference type="ARBA" id="ARBA00022516"/>
    </source>
</evidence>
<dbReference type="NCBIfam" id="TIGR02946">
    <property type="entry name" value="acyl_WS_DGAT"/>
    <property type="match status" value="1"/>
</dbReference>
<dbReference type="EC" id="2.3.1.20" evidence="4"/>
<evidence type="ECO:0000259" key="12">
    <source>
        <dbReference type="Pfam" id="PF06974"/>
    </source>
</evidence>
<keyword evidence="9" id="KW-0012">Acyltransferase</keyword>
<evidence type="ECO:0000256" key="6">
    <source>
        <dbReference type="ARBA" id="ARBA00022679"/>
    </source>
</evidence>
<dbReference type="InterPro" id="IPR023213">
    <property type="entry name" value="CAT-like_dom_sf"/>
</dbReference>
<accession>A0ABV3U3K9</accession>
<dbReference type="SUPFAM" id="SSF52777">
    <property type="entry name" value="CoA-dependent acyltransferases"/>
    <property type="match status" value="1"/>
</dbReference>
<evidence type="ECO:0000313" key="13">
    <source>
        <dbReference type="EMBL" id="MEX1668090.1"/>
    </source>
</evidence>
<proteinExistence type="inferred from homology"/>
<evidence type="ECO:0000313" key="14">
    <source>
        <dbReference type="Proteomes" id="UP001557485"/>
    </source>
</evidence>
<comment type="pathway">
    <text evidence="2">Lipid metabolism.</text>
</comment>
<dbReference type="PANTHER" id="PTHR31650:SF1">
    <property type="entry name" value="WAX ESTER SYNTHASE_DIACYLGLYCEROL ACYLTRANSFERASE 4-RELATED"/>
    <property type="match status" value="1"/>
</dbReference>
<organism evidence="13 14">
    <name type="scientific">Zhongshania guokunii</name>
    <dbReference type="NCBI Taxonomy" id="641783"/>
    <lineage>
        <taxon>Bacteria</taxon>
        <taxon>Pseudomonadati</taxon>
        <taxon>Pseudomonadota</taxon>
        <taxon>Gammaproteobacteria</taxon>
        <taxon>Cellvibrionales</taxon>
        <taxon>Spongiibacteraceae</taxon>
        <taxon>Zhongshania</taxon>
    </lineage>
</organism>
<dbReference type="InterPro" id="IPR014292">
    <property type="entry name" value="Acyl_transf_WS/DGAT"/>
</dbReference>
<dbReference type="EMBL" id="JBFRYA010000002">
    <property type="protein sequence ID" value="MEX1668090.1"/>
    <property type="molecule type" value="Genomic_DNA"/>
</dbReference>
<keyword evidence="6" id="KW-0808">Transferase</keyword>
<dbReference type="Pfam" id="PF06974">
    <property type="entry name" value="WS_DGAT_C"/>
    <property type="match status" value="1"/>
</dbReference>
<evidence type="ECO:0000256" key="2">
    <source>
        <dbReference type="ARBA" id="ARBA00005189"/>
    </source>
</evidence>